<sequence>MSLNNKRKASSGLSVICTNVTEPCDTLLQARHKRELEEWFKLCAKMKLKPIEPLSLTRLSRPPNSPHNGTGAETAIKYNILARTHRTVTITAELLKELQQQNPFEAPRLHLVEISTQQQKIQSPNFAPDANSAGSIANSTRMFHYDPDSGLTFGL</sequence>
<protein>
    <submittedName>
        <fullName evidence="1">Uncharacterized protein</fullName>
    </submittedName>
</protein>
<organism evidence="1 2">
    <name type="scientific">Opisthorchis viverrini</name>
    <name type="common">Southeast Asian liver fluke</name>
    <dbReference type="NCBI Taxonomy" id="6198"/>
    <lineage>
        <taxon>Eukaryota</taxon>
        <taxon>Metazoa</taxon>
        <taxon>Spiralia</taxon>
        <taxon>Lophotrochozoa</taxon>
        <taxon>Platyhelminthes</taxon>
        <taxon>Trematoda</taxon>
        <taxon>Digenea</taxon>
        <taxon>Opisthorchiida</taxon>
        <taxon>Opisthorchiata</taxon>
        <taxon>Opisthorchiidae</taxon>
        <taxon>Opisthorchis</taxon>
    </lineage>
</organism>
<gene>
    <name evidence="1" type="ORF">T265_11712</name>
</gene>
<accession>A0A074ZWH5</accession>
<proteinExistence type="predicted"/>
<keyword evidence="2" id="KW-1185">Reference proteome</keyword>
<reference evidence="1 2" key="1">
    <citation type="submission" date="2013-11" db="EMBL/GenBank/DDBJ databases">
        <title>Opisthorchis viverrini - life in the bile duct.</title>
        <authorList>
            <person name="Young N.D."/>
            <person name="Nagarajan N."/>
            <person name="Lin S.J."/>
            <person name="Korhonen P.K."/>
            <person name="Jex A.R."/>
            <person name="Hall R.S."/>
            <person name="Safavi-Hemami H."/>
            <person name="Kaewkong W."/>
            <person name="Bertrand D."/>
            <person name="Gao S."/>
            <person name="Seet Q."/>
            <person name="Wongkham S."/>
            <person name="Teh B.T."/>
            <person name="Wongkham C."/>
            <person name="Intapan P.M."/>
            <person name="Maleewong W."/>
            <person name="Yang X."/>
            <person name="Hu M."/>
            <person name="Wang Z."/>
            <person name="Hofmann A."/>
            <person name="Sternberg P.W."/>
            <person name="Tan P."/>
            <person name="Wang J."/>
            <person name="Gasser R.B."/>
        </authorList>
    </citation>
    <scope>NUCLEOTIDE SEQUENCE [LARGE SCALE GENOMIC DNA]</scope>
</reference>
<dbReference type="EMBL" id="KL597180">
    <property type="protein sequence ID" value="KER19544.1"/>
    <property type="molecule type" value="Genomic_DNA"/>
</dbReference>
<dbReference type="GeneID" id="20325880"/>
<dbReference type="KEGG" id="ovi:T265_11712"/>
<evidence type="ECO:0000313" key="1">
    <source>
        <dbReference type="EMBL" id="KER19544.1"/>
    </source>
</evidence>
<dbReference type="AlphaFoldDB" id="A0A074ZWH5"/>
<dbReference type="Proteomes" id="UP000054324">
    <property type="component" value="Unassembled WGS sequence"/>
</dbReference>
<dbReference type="CTD" id="20325880"/>
<dbReference type="RefSeq" id="XP_009176705.1">
    <property type="nucleotide sequence ID" value="XM_009178441.1"/>
</dbReference>
<evidence type="ECO:0000313" key="2">
    <source>
        <dbReference type="Proteomes" id="UP000054324"/>
    </source>
</evidence>
<name>A0A074ZWH5_OPIVI</name>